<dbReference type="PANTHER" id="PTHR40628">
    <property type="entry name" value="CHROMO DOMAIN-CONTAINING PROTEIN"/>
    <property type="match status" value="1"/>
</dbReference>
<feature type="compositionally biased region" description="Basic residues" evidence="1">
    <location>
        <begin position="403"/>
        <end position="414"/>
    </location>
</feature>
<dbReference type="GeneID" id="19265449"/>
<feature type="region of interest" description="Disordered" evidence="1">
    <location>
        <begin position="260"/>
        <end position="308"/>
    </location>
</feature>
<protein>
    <recommendedName>
        <fullName evidence="2">Retrovirus-related Pol polyprotein from transposon TNT 1-94-like beta-barrel domain-containing protein</fullName>
    </recommendedName>
</protein>
<feature type="compositionally biased region" description="Polar residues" evidence="1">
    <location>
        <begin position="360"/>
        <end position="402"/>
    </location>
</feature>
<reference evidence="4" key="1">
    <citation type="journal article" date="2015" name="BMC Genomics">
        <title>Genomic and transcriptomic analysis of the endophytic fungus Pestalotiopsis fici reveals its lifestyle and high potential for synthesis of natural products.</title>
        <authorList>
            <person name="Wang X."/>
            <person name="Zhang X."/>
            <person name="Liu L."/>
            <person name="Xiang M."/>
            <person name="Wang W."/>
            <person name="Sun X."/>
            <person name="Che Y."/>
            <person name="Guo L."/>
            <person name="Liu G."/>
            <person name="Guo L."/>
            <person name="Wang C."/>
            <person name="Yin W.B."/>
            <person name="Stadler M."/>
            <person name="Zhang X."/>
            <person name="Liu X."/>
        </authorList>
    </citation>
    <scope>NUCLEOTIDE SEQUENCE [LARGE SCALE GENOMIC DNA]</scope>
    <source>
        <strain evidence="4">W106-1 / CGMCC3.15140</strain>
    </source>
</reference>
<dbReference type="KEGG" id="pfy:PFICI_00436"/>
<evidence type="ECO:0000313" key="3">
    <source>
        <dbReference type="EMBL" id="ETS86608.1"/>
    </source>
</evidence>
<dbReference type="AlphaFoldDB" id="W3XKM1"/>
<keyword evidence="4" id="KW-1185">Reference proteome</keyword>
<feature type="compositionally biased region" description="Basic residues" evidence="1">
    <location>
        <begin position="529"/>
        <end position="539"/>
    </location>
</feature>
<dbReference type="PANTHER" id="PTHR40628:SF1">
    <property type="entry name" value="CHROMO DOMAIN-CONTAINING PROTEIN"/>
    <property type="match status" value="1"/>
</dbReference>
<dbReference type="Proteomes" id="UP000030651">
    <property type="component" value="Unassembled WGS sequence"/>
</dbReference>
<dbReference type="Pfam" id="PF22936">
    <property type="entry name" value="Pol_BBD"/>
    <property type="match status" value="1"/>
</dbReference>
<dbReference type="InParanoid" id="W3XKM1"/>
<feature type="compositionally biased region" description="Basic and acidic residues" evidence="1">
    <location>
        <begin position="503"/>
        <end position="512"/>
    </location>
</feature>
<name>W3XKM1_PESFW</name>
<feature type="region of interest" description="Disordered" evidence="1">
    <location>
        <begin position="502"/>
        <end position="553"/>
    </location>
</feature>
<feature type="compositionally biased region" description="Basic residues" evidence="1">
    <location>
        <begin position="464"/>
        <end position="474"/>
    </location>
</feature>
<feature type="compositionally biased region" description="Low complexity" evidence="1">
    <location>
        <begin position="447"/>
        <end position="463"/>
    </location>
</feature>
<feature type="compositionally biased region" description="Polar residues" evidence="1">
    <location>
        <begin position="428"/>
        <end position="446"/>
    </location>
</feature>
<evidence type="ECO:0000256" key="1">
    <source>
        <dbReference type="SAM" id="MobiDB-lite"/>
    </source>
</evidence>
<evidence type="ECO:0000313" key="4">
    <source>
        <dbReference type="Proteomes" id="UP000030651"/>
    </source>
</evidence>
<dbReference type="eggNOG" id="ENOG502SQ6I">
    <property type="taxonomic scope" value="Eukaryota"/>
</dbReference>
<feature type="region of interest" description="Disordered" evidence="1">
    <location>
        <begin position="332"/>
        <end position="489"/>
    </location>
</feature>
<dbReference type="OrthoDB" id="4232400at2759"/>
<dbReference type="HOGENOM" id="CLU_473340_0_0_1"/>
<sequence>MGPDEAGLSSDWVFSLNSSHVCNDKRWFKTLEPFPTAVVQKSFLTKPAETKAEGVGTVDLPVKRSPHLSGRYAHHVLRLENVIYVPDYKFNVVGMEILRKNDWVYEGSSPFKDQDAAILDQQGLQVCYMRQNHGMSCIRLSGPPHGPVTSPTQFDGESIHIVGHIMWPETERVRFERHKAALASRKQGTEPSIFTVSELLAHNRPGRRGYTTEEKAWLKKYHGNEYKFLQSHGLSIYKEDQREEGRAIARNMMQMDEKRNEELATVQPKHVEEPTQEQEKKKNRRGGKKKKSNANSETITAGVSGDATHASSVDIWSGANAEPHLDAVETGIVDQSNEHAQTGKRRKNKKKSKAKITDLATDTGSVINNTGTANVTRDVNPSSNVGGSQIQELEQTAGVTQPSKKKRNNKKKNRSTNEEINADVGGSATRSSASNLFNDAKTSNNSTGPETETIEPTTKTIPTGKKKRKNKGTKKANIVPLSPEQQEQQAQTYLHSLIQNVAAKHEQDRQRAEATPPPPQVPATIPQPSKKKRGNMKRNKNIDSNHTMSSIEARPAREPLYFIPPVWPADIFKTVP</sequence>
<gene>
    <name evidence="3" type="ORF">PFICI_00436</name>
</gene>
<feature type="domain" description="Retrovirus-related Pol polyprotein from transposon TNT 1-94-like beta-barrel" evidence="2">
    <location>
        <begin position="18"/>
        <end position="100"/>
    </location>
</feature>
<feature type="compositionally biased region" description="Basic residues" evidence="1">
    <location>
        <begin position="342"/>
        <end position="354"/>
    </location>
</feature>
<dbReference type="EMBL" id="KI912109">
    <property type="protein sequence ID" value="ETS86608.1"/>
    <property type="molecule type" value="Genomic_DNA"/>
</dbReference>
<dbReference type="RefSeq" id="XP_007827208.1">
    <property type="nucleotide sequence ID" value="XM_007829017.1"/>
</dbReference>
<feature type="compositionally biased region" description="Basic residues" evidence="1">
    <location>
        <begin position="281"/>
        <end position="292"/>
    </location>
</feature>
<proteinExistence type="predicted"/>
<dbReference type="InterPro" id="IPR054722">
    <property type="entry name" value="PolX-like_BBD"/>
</dbReference>
<organism evidence="3 4">
    <name type="scientific">Pestalotiopsis fici (strain W106-1 / CGMCC3.15140)</name>
    <dbReference type="NCBI Taxonomy" id="1229662"/>
    <lineage>
        <taxon>Eukaryota</taxon>
        <taxon>Fungi</taxon>
        <taxon>Dikarya</taxon>
        <taxon>Ascomycota</taxon>
        <taxon>Pezizomycotina</taxon>
        <taxon>Sordariomycetes</taxon>
        <taxon>Xylariomycetidae</taxon>
        <taxon>Amphisphaeriales</taxon>
        <taxon>Sporocadaceae</taxon>
        <taxon>Pestalotiopsis</taxon>
    </lineage>
</organism>
<accession>W3XKM1</accession>
<evidence type="ECO:0000259" key="2">
    <source>
        <dbReference type="Pfam" id="PF22936"/>
    </source>
</evidence>
<feature type="compositionally biased region" description="Basic and acidic residues" evidence="1">
    <location>
        <begin position="269"/>
        <end position="280"/>
    </location>
</feature>